<accession>A0AA39FJ57</accession>
<reference evidence="12" key="2">
    <citation type="submission" date="2023-03" db="EMBL/GenBank/DDBJ databases">
        <authorList>
            <person name="Inwood S.N."/>
            <person name="Skelly J.G."/>
            <person name="Guhlin J."/>
            <person name="Harrop T.W.R."/>
            <person name="Goldson S.G."/>
            <person name="Dearden P.K."/>
        </authorList>
    </citation>
    <scope>NUCLEOTIDE SEQUENCE</scope>
    <source>
        <strain evidence="12">Irish</strain>
        <tissue evidence="12">Whole body</tissue>
    </source>
</reference>
<keyword evidence="5 11" id="KW-0812">Transmembrane</keyword>
<comment type="similarity">
    <text evidence="3">Belongs to the membrane-bound acyltransferase family.</text>
</comment>
<keyword evidence="6 11" id="KW-1133">Transmembrane helix</keyword>
<feature type="transmembrane region" description="Helical" evidence="11">
    <location>
        <begin position="393"/>
        <end position="416"/>
    </location>
</feature>
<dbReference type="PANTHER" id="PTHR13906">
    <property type="entry name" value="PORCUPINE"/>
    <property type="match status" value="1"/>
</dbReference>
<sequence>MLINDIIYVSVLLGCIGFGPIFRGVKNPNTKKWISTAVGIFVAIIVSGWHVAHPILTTIINATIISIAPRRTRHIATFFFSFFYLLVIFRLTEYYGVPSPPTHTNLILMIMTLRYGGLGYEINAAEDELKNELENKNYKGIIKVGFLDVVHYGFSYMGVLTGPYYRYRTYWDCINRNNGDYINCWDITAYKLKLIILLSILYLSADYYYPASYVMTEEFLKRSFLYRVWYVYPALTTFRMRIYAGMLFSECACQMAGMGAYPASTDNRSGHGPKNYKAFMEIAADPEKLKKEPMDFKTITNINIWGVESSYSVRVAIKNWNTTVQYWMANYVYKTFPYKSLRAPAVFVLCSIWHGYALGYYVAIVSTVFFLPVEHIYIEFYNSCSEGSFAKQLWWGILYCMRFTCMAYLSFAMLLLTHDKIFTYYNSVYWIGHVLAVFLYLLGVAFKSHSNPKKMSKVE</sequence>
<feature type="transmembrane region" description="Helical" evidence="11">
    <location>
        <begin position="192"/>
        <end position="209"/>
    </location>
</feature>
<evidence type="ECO:0000256" key="1">
    <source>
        <dbReference type="ARBA" id="ARBA00004141"/>
    </source>
</evidence>
<evidence type="ECO:0000313" key="12">
    <source>
        <dbReference type="EMBL" id="KAK0170371.1"/>
    </source>
</evidence>
<feature type="transmembrane region" description="Helical" evidence="11">
    <location>
        <begin position="346"/>
        <end position="373"/>
    </location>
</feature>
<dbReference type="Pfam" id="PF03062">
    <property type="entry name" value="MBOAT"/>
    <property type="match status" value="1"/>
</dbReference>
<evidence type="ECO:0000256" key="9">
    <source>
        <dbReference type="ARBA" id="ARBA00025707"/>
    </source>
</evidence>
<keyword evidence="7 11" id="KW-0472">Membrane</keyword>
<feature type="transmembrane region" description="Helical" evidence="11">
    <location>
        <begin position="428"/>
        <end position="446"/>
    </location>
</feature>
<evidence type="ECO:0000256" key="7">
    <source>
        <dbReference type="ARBA" id="ARBA00023136"/>
    </source>
</evidence>
<feature type="transmembrane region" description="Helical" evidence="11">
    <location>
        <begin position="74"/>
        <end position="92"/>
    </location>
</feature>
<comment type="pathway">
    <text evidence="2">Lipid metabolism; phospholipid metabolism.</text>
</comment>
<evidence type="ECO:0000313" key="13">
    <source>
        <dbReference type="Proteomes" id="UP001168990"/>
    </source>
</evidence>
<feature type="transmembrane region" description="Helical" evidence="11">
    <location>
        <begin position="6"/>
        <end position="25"/>
    </location>
</feature>
<dbReference type="GO" id="GO:0016020">
    <property type="term" value="C:membrane"/>
    <property type="evidence" value="ECO:0007669"/>
    <property type="project" value="UniProtKB-SubCell"/>
</dbReference>
<reference evidence="12" key="1">
    <citation type="journal article" date="2023" name="bioRxiv">
        <title>Scaffold-level genome assemblies of two parasitoid biocontrol wasps reveal the parthenogenesis mechanism and an associated novel virus.</title>
        <authorList>
            <person name="Inwood S."/>
            <person name="Skelly J."/>
            <person name="Guhlin J."/>
            <person name="Harrop T."/>
            <person name="Goldson S."/>
            <person name="Dearden P."/>
        </authorList>
    </citation>
    <scope>NUCLEOTIDE SEQUENCE</scope>
    <source>
        <strain evidence="12">Irish</strain>
        <tissue evidence="12">Whole body</tissue>
    </source>
</reference>
<evidence type="ECO:0000256" key="2">
    <source>
        <dbReference type="ARBA" id="ARBA00005074"/>
    </source>
</evidence>
<dbReference type="EMBL" id="JAQQBS010000004">
    <property type="protein sequence ID" value="KAK0170371.1"/>
    <property type="molecule type" value="Genomic_DNA"/>
</dbReference>
<dbReference type="AlphaFoldDB" id="A0AA39FJ57"/>
<gene>
    <name evidence="12" type="ORF">PV328_010941</name>
</gene>
<evidence type="ECO:0000256" key="11">
    <source>
        <dbReference type="SAM" id="Phobius"/>
    </source>
</evidence>
<dbReference type="PANTHER" id="PTHR13906:SF16">
    <property type="entry name" value="LYSOPHOSPHOLIPID ACYLTRANSFERASE 7"/>
    <property type="match status" value="1"/>
</dbReference>
<dbReference type="GO" id="GO:0006661">
    <property type="term" value="P:phosphatidylinositol biosynthetic process"/>
    <property type="evidence" value="ECO:0007669"/>
    <property type="project" value="TreeGrafter"/>
</dbReference>
<dbReference type="GO" id="GO:0071617">
    <property type="term" value="F:lysophospholipid acyltransferase activity"/>
    <property type="evidence" value="ECO:0007669"/>
    <property type="project" value="TreeGrafter"/>
</dbReference>
<protein>
    <recommendedName>
        <fullName evidence="10">Lysophospholipid acyltransferase 7</fullName>
    </recommendedName>
</protein>
<evidence type="ECO:0000256" key="10">
    <source>
        <dbReference type="ARBA" id="ARBA00093678"/>
    </source>
</evidence>
<dbReference type="InterPro" id="IPR049941">
    <property type="entry name" value="LPLAT_7/PORCN-like"/>
</dbReference>
<dbReference type="InterPro" id="IPR004299">
    <property type="entry name" value="MBOAT_fam"/>
</dbReference>
<keyword evidence="8" id="KW-0012">Acyltransferase</keyword>
<keyword evidence="4" id="KW-0808">Transferase</keyword>
<name>A0AA39FJ57_9HYME</name>
<dbReference type="GO" id="GO:0030258">
    <property type="term" value="P:lipid modification"/>
    <property type="evidence" value="ECO:0007669"/>
    <property type="project" value="TreeGrafter"/>
</dbReference>
<evidence type="ECO:0000256" key="8">
    <source>
        <dbReference type="ARBA" id="ARBA00023315"/>
    </source>
</evidence>
<evidence type="ECO:0000256" key="5">
    <source>
        <dbReference type="ARBA" id="ARBA00022692"/>
    </source>
</evidence>
<dbReference type="GO" id="GO:0044233">
    <property type="term" value="C:mitochondria-associated endoplasmic reticulum membrane contact site"/>
    <property type="evidence" value="ECO:0007669"/>
    <property type="project" value="TreeGrafter"/>
</dbReference>
<keyword evidence="13" id="KW-1185">Reference proteome</keyword>
<evidence type="ECO:0000256" key="3">
    <source>
        <dbReference type="ARBA" id="ARBA00010323"/>
    </source>
</evidence>
<dbReference type="Proteomes" id="UP001168990">
    <property type="component" value="Unassembled WGS sequence"/>
</dbReference>
<evidence type="ECO:0000256" key="6">
    <source>
        <dbReference type="ARBA" id="ARBA00022989"/>
    </source>
</evidence>
<comment type="caution">
    <text evidence="12">The sequence shown here is derived from an EMBL/GenBank/DDBJ whole genome shotgun (WGS) entry which is preliminary data.</text>
</comment>
<comment type="subcellular location">
    <subcellularLocation>
        <location evidence="1">Membrane</location>
        <topology evidence="1">Multi-pass membrane protein</topology>
    </subcellularLocation>
</comment>
<feature type="transmembrane region" description="Helical" evidence="11">
    <location>
        <begin position="37"/>
        <end position="68"/>
    </location>
</feature>
<feature type="transmembrane region" description="Helical" evidence="11">
    <location>
        <begin position="229"/>
        <end position="248"/>
    </location>
</feature>
<proteinExistence type="inferred from homology"/>
<comment type="pathway">
    <text evidence="9">Phospholipid metabolism.</text>
</comment>
<organism evidence="12 13">
    <name type="scientific">Microctonus aethiopoides</name>
    <dbReference type="NCBI Taxonomy" id="144406"/>
    <lineage>
        <taxon>Eukaryota</taxon>
        <taxon>Metazoa</taxon>
        <taxon>Ecdysozoa</taxon>
        <taxon>Arthropoda</taxon>
        <taxon>Hexapoda</taxon>
        <taxon>Insecta</taxon>
        <taxon>Pterygota</taxon>
        <taxon>Neoptera</taxon>
        <taxon>Endopterygota</taxon>
        <taxon>Hymenoptera</taxon>
        <taxon>Apocrita</taxon>
        <taxon>Ichneumonoidea</taxon>
        <taxon>Braconidae</taxon>
        <taxon>Euphorinae</taxon>
        <taxon>Microctonus</taxon>
    </lineage>
</organism>
<evidence type="ECO:0000256" key="4">
    <source>
        <dbReference type="ARBA" id="ARBA00022679"/>
    </source>
</evidence>